<gene>
    <name evidence="4" type="ORF">ACFQLX_25415</name>
</gene>
<organism evidence="4 5">
    <name type="scientific">Streptomyces polyrhachis</name>
    <dbReference type="NCBI Taxonomy" id="1282885"/>
    <lineage>
        <taxon>Bacteria</taxon>
        <taxon>Bacillati</taxon>
        <taxon>Actinomycetota</taxon>
        <taxon>Actinomycetes</taxon>
        <taxon>Kitasatosporales</taxon>
        <taxon>Streptomycetaceae</taxon>
        <taxon>Streptomyces</taxon>
    </lineage>
</organism>
<dbReference type="RefSeq" id="WP_386418853.1">
    <property type="nucleotide sequence ID" value="NZ_JBHSZO010000071.1"/>
</dbReference>
<evidence type="ECO:0000256" key="1">
    <source>
        <dbReference type="ARBA" id="ARBA00023172"/>
    </source>
</evidence>
<keyword evidence="2" id="KW-1133">Transmembrane helix</keyword>
<proteinExistence type="predicted"/>
<evidence type="ECO:0000313" key="4">
    <source>
        <dbReference type="EMBL" id="MFC7221478.1"/>
    </source>
</evidence>
<evidence type="ECO:0000259" key="3">
    <source>
        <dbReference type="PROSITE" id="PS51898"/>
    </source>
</evidence>
<dbReference type="EMBL" id="JBHSZO010000071">
    <property type="protein sequence ID" value="MFC7221478.1"/>
    <property type="molecule type" value="Genomic_DNA"/>
</dbReference>
<comment type="caution">
    <text evidence="4">The sequence shown here is derived from an EMBL/GenBank/DDBJ whole genome shotgun (WGS) entry which is preliminary data.</text>
</comment>
<feature type="domain" description="Tyr recombinase" evidence="3">
    <location>
        <begin position="1"/>
        <end position="203"/>
    </location>
</feature>
<keyword evidence="2" id="KW-0472">Membrane</keyword>
<dbReference type="PANTHER" id="PTHR30349:SF91">
    <property type="entry name" value="INTA PROTEIN"/>
    <property type="match status" value="1"/>
</dbReference>
<keyword evidence="2" id="KW-0812">Transmembrane</keyword>
<dbReference type="InterPro" id="IPR050090">
    <property type="entry name" value="Tyrosine_recombinase_XerCD"/>
</dbReference>
<dbReference type="InterPro" id="IPR011010">
    <property type="entry name" value="DNA_brk_join_enz"/>
</dbReference>
<keyword evidence="1" id="KW-0233">DNA recombination</keyword>
<feature type="transmembrane region" description="Helical" evidence="2">
    <location>
        <begin position="18"/>
        <end position="35"/>
    </location>
</feature>
<dbReference type="InterPro" id="IPR002104">
    <property type="entry name" value="Integrase_catalytic"/>
</dbReference>
<dbReference type="SUPFAM" id="SSF56349">
    <property type="entry name" value="DNA breaking-rejoining enzymes"/>
    <property type="match status" value="1"/>
</dbReference>
<sequence length="222" mass="24108">SASIAITASDDPLLGKAHWLYAGFLLALVMGLRRAEVRGLRWSDIDFEGRTLRVRQQSQRIKVVGRPIVDVDYKPKGRGRKGNKGLIGLPEVLIVPLREQRERQDGQRLRAGAAWVEGGYVFTGDKGQPMNEDALASAFKRLCRTLGLRAIRLHDLRHGASTLLADTGAKPHEAQAIMGHSHVDTTLSVYTHAALQSQREALDRVGALLGAEKPAPVADGGG</sequence>
<dbReference type="PROSITE" id="PS51898">
    <property type="entry name" value="TYR_RECOMBINASE"/>
    <property type="match status" value="1"/>
</dbReference>
<accession>A0ABW2GPL0</accession>
<protein>
    <submittedName>
        <fullName evidence="4">Tyrosine-type recombinase/integrase</fullName>
    </submittedName>
</protein>
<dbReference type="CDD" id="cd01189">
    <property type="entry name" value="INT_ICEBs1_C_like"/>
    <property type="match status" value="1"/>
</dbReference>
<dbReference type="Gene3D" id="1.10.443.10">
    <property type="entry name" value="Intergrase catalytic core"/>
    <property type="match status" value="1"/>
</dbReference>
<evidence type="ECO:0000313" key="5">
    <source>
        <dbReference type="Proteomes" id="UP001596413"/>
    </source>
</evidence>
<keyword evidence="5" id="KW-1185">Reference proteome</keyword>
<feature type="non-terminal residue" evidence="4">
    <location>
        <position position="1"/>
    </location>
</feature>
<evidence type="ECO:0000256" key="2">
    <source>
        <dbReference type="SAM" id="Phobius"/>
    </source>
</evidence>
<reference evidence="5" key="1">
    <citation type="journal article" date="2019" name="Int. J. Syst. Evol. Microbiol.">
        <title>The Global Catalogue of Microorganisms (GCM) 10K type strain sequencing project: providing services to taxonomists for standard genome sequencing and annotation.</title>
        <authorList>
            <consortium name="The Broad Institute Genomics Platform"/>
            <consortium name="The Broad Institute Genome Sequencing Center for Infectious Disease"/>
            <person name="Wu L."/>
            <person name="Ma J."/>
        </authorList>
    </citation>
    <scope>NUCLEOTIDE SEQUENCE [LARGE SCALE GENOMIC DNA]</scope>
    <source>
        <strain evidence="5">CGMCC 1.13681</strain>
    </source>
</reference>
<dbReference type="Pfam" id="PF00589">
    <property type="entry name" value="Phage_integrase"/>
    <property type="match status" value="1"/>
</dbReference>
<dbReference type="PANTHER" id="PTHR30349">
    <property type="entry name" value="PHAGE INTEGRASE-RELATED"/>
    <property type="match status" value="1"/>
</dbReference>
<name>A0ABW2GPL0_9ACTN</name>
<dbReference type="InterPro" id="IPR013762">
    <property type="entry name" value="Integrase-like_cat_sf"/>
</dbReference>
<dbReference type="Proteomes" id="UP001596413">
    <property type="component" value="Unassembled WGS sequence"/>
</dbReference>